<sequence>MPVPTLAYSDIDVFMAVSSFVIVMWLIELLLRDRGRAARLGPLSVVDGMAGWPHGAISRLP</sequence>
<evidence type="ECO:0000313" key="3">
    <source>
        <dbReference type="Proteomes" id="UP000016498"/>
    </source>
</evidence>
<dbReference type="HOGENOM" id="CLU_2912054_0_0_11"/>
<organism evidence="2 3">
    <name type="scientific">Actinomyces johnsonii F0510</name>
    <dbReference type="NCBI Taxonomy" id="1227262"/>
    <lineage>
        <taxon>Bacteria</taxon>
        <taxon>Bacillati</taxon>
        <taxon>Actinomycetota</taxon>
        <taxon>Actinomycetes</taxon>
        <taxon>Actinomycetales</taxon>
        <taxon>Actinomycetaceae</taxon>
        <taxon>Actinomyces</taxon>
    </lineage>
</organism>
<accession>U1RIT9</accession>
<gene>
    <name evidence="2" type="ORF">HMPREF1549_01776</name>
</gene>
<dbReference type="EMBL" id="AWSD01000185">
    <property type="protein sequence ID" value="ERH18372.1"/>
    <property type="molecule type" value="Genomic_DNA"/>
</dbReference>
<protein>
    <submittedName>
        <fullName evidence="2">Uncharacterized protein</fullName>
    </submittedName>
</protein>
<dbReference type="Proteomes" id="UP000016498">
    <property type="component" value="Unassembled WGS sequence"/>
</dbReference>
<feature type="transmembrane region" description="Helical" evidence="1">
    <location>
        <begin position="13"/>
        <end position="31"/>
    </location>
</feature>
<evidence type="ECO:0000256" key="1">
    <source>
        <dbReference type="SAM" id="Phobius"/>
    </source>
</evidence>
<keyword evidence="1" id="KW-0472">Membrane</keyword>
<dbReference type="AlphaFoldDB" id="U1RIT9"/>
<comment type="caution">
    <text evidence="2">The sequence shown here is derived from an EMBL/GenBank/DDBJ whole genome shotgun (WGS) entry which is preliminary data.</text>
</comment>
<name>U1RIT9_9ACTO</name>
<evidence type="ECO:0000313" key="2">
    <source>
        <dbReference type="EMBL" id="ERH18372.1"/>
    </source>
</evidence>
<keyword evidence="1" id="KW-0812">Transmembrane</keyword>
<proteinExistence type="predicted"/>
<reference evidence="2 3" key="1">
    <citation type="submission" date="2013-06" db="EMBL/GenBank/DDBJ databases">
        <authorList>
            <person name="Weinstock G."/>
            <person name="Sodergren E."/>
            <person name="Lobos E.A."/>
            <person name="Fulton L."/>
            <person name="Fulton R."/>
            <person name="Courtney L."/>
            <person name="Fronick C."/>
            <person name="O'Laughlin M."/>
            <person name="Godfrey J."/>
            <person name="Wilson R.M."/>
            <person name="Miner T."/>
            <person name="Farmer C."/>
            <person name="Delehaunty K."/>
            <person name="Cordes M."/>
            <person name="Minx P."/>
            <person name="Tomlinson C."/>
            <person name="Chen J."/>
            <person name="Wollam A."/>
            <person name="Pepin K.H."/>
            <person name="Bhonagiri V."/>
            <person name="Zhang X."/>
            <person name="Warren W."/>
            <person name="Mitreva M."/>
            <person name="Mardis E.R."/>
            <person name="Wilson R.K."/>
        </authorList>
    </citation>
    <scope>NUCLEOTIDE SEQUENCE [LARGE SCALE GENOMIC DNA]</scope>
    <source>
        <strain evidence="2 3">F0510</strain>
    </source>
</reference>
<keyword evidence="1" id="KW-1133">Transmembrane helix</keyword>